<sequence length="41" mass="4793">MEHLNLIKGEAVPKVTYFSEKAEYSPPIQLYMKRPEEVNLV</sequence>
<dbReference type="EMBL" id="CAJVQB010005155">
    <property type="protein sequence ID" value="CAG8654504.1"/>
    <property type="molecule type" value="Genomic_DNA"/>
</dbReference>
<organism evidence="1 2">
    <name type="scientific">Gigaspora margarita</name>
    <dbReference type="NCBI Taxonomy" id="4874"/>
    <lineage>
        <taxon>Eukaryota</taxon>
        <taxon>Fungi</taxon>
        <taxon>Fungi incertae sedis</taxon>
        <taxon>Mucoromycota</taxon>
        <taxon>Glomeromycotina</taxon>
        <taxon>Glomeromycetes</taxon>
        <taxon>Diversisporales</taxon>
        <taxon>Gigasporaceae</taxon>
        <taxon>Gigaspora</taxon>
    </lineage>
</organism>
<reference evidence="1 2" key="1">
    <citation type="submission" date="2021-06" db="EMBL/GenBank/DDBJ databases">
        <authorList>
            <person name="Kallberg Y."/>
            <person name="Tangrot J."/>
            <person name="Rosling A."/>
        </authorList>
    </citation>
    <scope>NUCLEOTIDE SEQUENCE [LARGE SCALE GENOMIC DNA]</scope>
    <source>
        <strain evidence="1 2">120-4 pot B 10/14</strain>
    </source>
</reference>
<proteinExistence type="predicted"/>
<gene>
    <name evidence="1" type="ORF">GMARGA_LOCUS9533</name>
</gene>
<evidence type="ECO:0000313" key="2">
    <source>
        <dbReference type="Proteomes" id="UP000789901"/>
    </source>
</evidence>
<accession>A0ABN7UQQ9</accession>
<evidence type="ECO:0000313" key="1">
    <source>
        <dbReference type="EMBL" id="CAG8654504.1"/>
    </source>
</evidence>
<comment type="caution">
    <text evidence="1">The sequence shown here is derived from an EMBL/GenBank/DDBJ whole genome shotgun (WGS) entry which is preliminary data.</text>
</comment>
<protein>
    <submittedName>
        <fullName evidence="1">24555_t:CDS:1</fullName>
    </submittedName>
</protein>
<dbReference type="Proteomes" id="UP000789901">
    <property type="component" value="Unassembled WGS sequence"/>
</dbReference>
<name>A0ABN7UQQ9_GIGMA</name>
<keyword evidence="2" id="KW-1185">Reference proteome</keyword>